<keyword evidence="2" id="KW-1185">Reference proteome</keyword>
<proteinExistence type="predicted"/>
<dbReference type="AlphaFoldDB" id="A0A846HC46"/>
<accession>A0A846HC46</accession>
<dbReference type="NCBIfam" id="TIGR02595">
    <property type="entry name" value="PEP_CTERM"/>
    <property type="match status" value="1"/>
</dbReference>
<dbReference type="InterPro" id="IPR013424">
    <property type="entry name" value="Ice-binding_C"/>
</dbReference>
<dbReference type="NCBIfam" id="TIGR04155">
    <property type="entry name" value="cyano_PEP"/>
    <property type="match status" value="1"/>
</dbReference>
<evidence type="ECO:0000313" key="2">
    <source>
        <dbReference type="Proteomes" id="UP000031549"/>
    </source>
</evidence>
<dbReference type="InterPro" id="IPR026374">
    <property type="entry name" value="Cyano_PEP"/>
</dbReference>
<gene>
    <name evidence="1" type="ORF">PI95_021995</name>
</gene>
<dbReference type="Proteomes" id="UP000031549">
    <property type="component" value="Unassembled WGS sequence"/>
</dbReference>
<protein>
    <submittedName>
        <fullName evidence="1">PEP-CTERM sorting domain-containing protein</fullName>
    </submittedName>
</protein>
<dbReference type="EMBL" id="JTCM02000060">
    <property type="protein sequence ID" value="NEU75157.1"/>
    <property type="molecule type" value="Genomic_DNA"/>
</dbReference>
<name>A0A846HC46_9CYAN</name>
<sequence length="249" mass="25783">MSVVAGSAHATSFTLTSPTSGGTVAAGISPVGGIVLDLIGLNDTRVTSQLAANQLFQGFYSNNPGNIGTQTGFTSAITGALGGGLKQAAIRFTLYDGDTAAGDFDFNDNRLRLNGLNFGNWSSVNAQNTDANGNAGSAGFSSGGFRNDTLDTGWFSSSDAALLTSFYNSVVNTQQVVYQVDDVDPGENFYDFTQGISSNFTNVGQGPTVQPPSNAVPEPFTILGSLTAGGIGVALRRKRQKQEKEAAKV</sequence>
<comment type="caution">
    <text evidence="1">The sequence shown here is derived from an EMBL/GenBank/DDBJ whole genome shotgun (WGS) entry which is preliminary data.</text>
</comment>
<evidence type="ECO:0000313" key="1">
    <source>
        <dbReference type="EMBL" id="NEU75157.1"/>
    </source>
</evidence>
<reference evidence="1 2" key="1">
    <citation type="journal article" date="2015" name="Genome Announc.">
        <title>Draft Genome Sequence of Cyanobacterium Hassallia byssoidea Strain VB512170, Isolated from Monuments in India.</title>
        <authorList>
            <person name="Singh D."/>
            <person name="Chandrababunaidu M.M."/>
            <person name="Panda A."/>
            <person name="Sen D."/>
            <person name="Bhattacharyya S."/>
            <person name="Adhikary S.P."/>
            <person name="Tripathy S."/>
        </authorList>
    </citation>
    <scope>NUCLEOTIDE SEQUENCE [LARGE SCALE GENOMIC DNA]</scope>
    <source>
        <strain evidence="1 2">VB512170</strain>
    </source>
</reference>
<organism evidence="1 2">
    <name type="scientific">Hassallia byssoidea VB512170</name>
    <dbReference type="NCBI Taxonomy" id="1304833"/>
    <lineage>
        <taxon>Bacteria</taxon>
        <taxon>Bacillati</taxon>
        <taxon>Cyanobacteriota</taxon>
        <taxon>Cyanophyceae</taxon>
        <taxon>Nostocales</taxon>
        <taxon>Tolypothrichaceae</taxon>
        <taxon>Hassallia</taxon>
    </lineage>
</organism>